<evidence type="ECO:0000259" key="6">
    <source>
        <dbReference type="Pfam" id="PF01642"/>
    </source>
</evidence>
<dbReference type="CDD" id="cd03677">
    <property type="entry name" value="MM_CoA_mutase_beta"/>
    <property type="match status" value="1"/>
</dbReference>
<dbReference type="SUPFAM" id="SSF51703">
    <property type="entry name" value="Cobalamin (vitamin B12)-dependent enzymes"/>
    <property type="match status" value="1"/>
</dbReference>
<evidence type="ECO:0000256" key="5">
    <source>
        <dbReference type="ARBA" id="ARBA00023285"/>
    </source>
</evidence>
<feature type="domain" description="Methylmalonyl-CoA mutase alpha/beta chain catalytic" evidence="6">
    <location>
        <begin position="45"/>
        <end position="548"/>
    </location>
</feature>
<dbReference type="PANTHER" id="PTHR48101">
    <property type="entry name" value="METHYLMALONYL-COA MUTASE, MITOCHONDRIAL-RELATED"/>
    <property type="match status" value="1"/>
</dbReference>
<evidence type="ECO:0000313" key="7">
    <source>
        <dbReference type="EMBL" id="OAM88733.1"/>
    </source>
</evidence>
<evidence type="ECO:0000256" key="4">
    <source>
        <dbReference type="ARBA" id="ARBA00023235"/>
    </source>
</evidence>
<reference evidence="7 8" key="1">
    <citation type="submission" date="2016-01" db="EMBL/GenBank/DDBJ databases">
        <title>High potential of lignocellulose degradation of a new Verrucomicrobia species.</title>
        <authorList>
            <person name="Wang Y."/>
            <person name="Shi Y."/>
            <person name="Qiu Z."/>
            <person name="Liu S."/>
            <person name="Yang H."/>
        </authorList>
    </citation>
    <scope>NUCLEOTIDE SEQUENCE [LARGE SCALE GENOMIC DNA]</scope>
    <source>
        <strain evidence="7 8">TSB47</strain>
    </source>
</reference>
<dbReference type="InterPro" id="IPR016176">
    <property type="entry name" value="Cbl-dep_enz_cat"/>
</dbReference>
<comment type="similarity">
    <text evidence="2">Belongs to the methylmalonyl-CoA mutase family.</text>
</comment>
<evidence type="ECO:0000256" key="3">
    <source>
        <dbReference type="ARBA" id="ARBA00022628"/>
    </source>
</evidence>
<sequence length="715" mass="75090">MSTTDTQSVPQASLDAARAAYAGWRKVVEAELKGVPFEKKLVTRTAEGIALQPVYTRADTAGLPNLDSAPGAAPFLRGASRKGYHEALWAFAQELGFGGAAEFNAALLSDLQRGQNSVALSLDRAGRAGLDPDAAAADVGADGLSVADLADLSAALDKVELTAVPVHIRAGATALPLAGLLAALAQKRGIDLGKINGSLTADPLGELAARGALPAGIDALYDDLAVWTTWAEKNAPGLATVGVDASVWLDGGGNAVQDLAFALAAGVEYVRALGRRGLTPAQVASRLRFTFAVGPQFFMETAKFRAFRLLWTRAATAFGLEPGQTPVKLHARTARWNKTVLDINVNMLRTTTEALSAVLGGVDSLHIAPYDEVMGAPDEFSRRISRNIHTLLSEEFHFTAPNDPAGGSFYIEKLTDELARKAWSLFQEVEKQGGFLAALKAGFPQAQVAETAKGKFDGLDKRRIGLVGTNLFPNLKEKTPPARPSATPEFAAARAQAVKARRSATMTLRLKFTNFILEKTHHAEKEFDAAVHAAAQGATIGQLFAAIHSGGQPDAAVTPVTPHRASEGYEALRAASAAYAAKHGARPKVFVAKMGPVLQHKARTDFTAGFFATGGFEMIAKEAFETAEAAAQAAVASGAPIAVLASTDDTYPVLAPAFAKAVKAAKPAVKVILAGAPADDALMAAYKEAGFDDFIHIRANVRGMLATFLKQLGAL</sequence>
<dbReference type="InterPro" id="IPR036724">
    <property type="entry name" value="Cobalamin-bd_sf"/>
</dbReference>
<keyword evidence="5" id="KW-0170">Cobalt</keyword>
<dbReference type="Gene3D" id="3.40.50.280">
    <property type="entry name" value="Cobalamin-binding domain"/>
    <property type="match status" value="1"/>
</dbReference>
<dbReference type="GO" id="GO:0004494">
    <property type="term" value="F:methylmalonyl-CoA mutase activity"/>
    <property type="evidence" value="ECO:0007669"/>
    <property type="project" value="UniProtKB-EC"/>
</dbReference>
<dbReference type="GO" id="GO:0031419">
    <property type="term" value="F:cobalamin binding"/>
    <property type="evidence" value="ECO:0007669"/>
    <property type="project" value="UniProtKB-KW"/>
</dbReference>
<comment type="cofactor">
    <cofactor evidence="1">
        <name>adenosylcob(III)alamin</name>
        <dbReference type="ChEBI" id="CHEBI:18408"/>
    </cofactor>
</comment>
<protein>
    <submittedName>
        <fullName evidence="7">Methylmalonyl-CoA mutase</fullName>
    </submittedName>
</protein>
<dbReference type="SUPFAM" id="SSF52242">
    <property type="entry name" value="Cobalamin (vitamin B12)-binding domain"/>
    <property type="match status" value="1"/>
</dbReference>
<dbReference type="OrthoDB" id="9762378at2"/>
<keyword evidence="8" id="KW-1185">Reference proteome</keyword>
<accession>A0A178IFD1</accession>
<dbReference type="GO" id="GO:0019678">
    <property type="term" value="P:propionate metabolic process, methylmalonyl pathway"/>
    <property type="evidence" value="ECO:0007669"/>
    <property type="project" value="TreeGrafter"/>
</dbReference>
<proteinExistence type="inferred from homology"/>
<dbReference type="InterPro" id="IPR006099">
    <property type="entry name" value="MeMalonylCoA_mutase_a/b_cat"/>
</dbReference>
<evidence type="ECO:0000256" key="2">
    <source>
        <dbReference type="ARBA" id="ARBA00008465"/>
    </source>
</evidence>
<organism evidence="7 8">
    <name type="scientific">Termitidicoccus mucosus</name>
    <dbReference type="NCBI Taxonomy" id="1184151"/>
    <lineage>
        <taxon>Bacteria</taxon>
        <taxon>Pseudomonadati</taxon>
        <taxon>Verrucomicrobiota</taxon>
        <taxon>Opitutia</taxon>
        <taxon>Opitutales</taxon>
        <taxon>Opitutaceae</taxon>
        <taxon>Termitidicoccus</taxon>
    </lineage>
</organism>
<dbReference type="STRING" id="1184151.AW736_16035"/>
<dbReference type="RefSeq" id="WP_068771312.1">
    <property type="nucleotide sequence ID" value="NZ_CP109796.1"/>
</dbReference>
<dbReference type="GO" id="GO:0005737">
    <property type="term" value="C:cytoplasm"/>
    <property type="evidence" value="ECO:0007669"/>
    <property type="project" value="TreeGrafter"/>
</dbReference>
<comment type="caution">
    <text evidence="7">The sequence shown here is derived from an EMBL/GenBank/DDBJ whole genome shotgun (WGS) entry which is preliminary data.</text>
</comment>
<dbReference type="AlphaFoldDB" id="A0A178IFD1"/>
<dbReference type="Pfam" id="PF01642">
    <property type="entry name" value="MM_CoA_mutase"/>
    <property type="match status" value="1"/>
</dbReference>
<evidence type="ECO:0000256" key="1">
    <source>
        <dbReference type="ARBA" id="ARBA00001922"/>
    </source>
</evidence>
<dbReference type="Proteomes" id="UP000078486">
    <property type="component" value="Unassembled WGS sequence"/>
</dbReference>
<dbReference type="Gene3D" id="3.20.20.240">
    <property type="entry name" value="Methylmalonyl-CoA mutase"/>
    <property type="match status" value="1"/>
</dbReference>
<dbReference type="EMBL" id="LRRQ01000125">
    <property type="protein sequence ID" value="OAM88733.1"/>
    <property type="molecule type" value="Genomic_DNA"/>
</dbReference>
<name>A0A178IFD1_9BACT</name>
<keyword evidence="3" id="KW-0846">Cobalamin</keyword>
<dbReference type="PANTHER" id="PTHR48101:SF4">
    <property type="entry name" value="METHYLMALONYL-COA MUTASE, MITOCHONDRIAL"/>
    <property type="match status" value="1"/>
</dbReference>
<keyword evidence="4" id="KW-0413">Isomerase</keyword>
<gene>
    <name evidence="7" type="ORF">AW736_16035</name>
</gene>
<evidence type="ECO:0000313" key="8">
    <source>
        <dbReference type="Proteomes" id="UP000078486"/>
    </source>
</evidence>
<dbReference type="GO" id="GO:0046872">
    <property type="term" value="F:metal ion binding"/>
    <property type="evidence" value="ECO:0007669"/>
    <property type="project" value="InterPro"/>
</dbReference>